<feature type="domain" description="Fe2OG dioxygenase" evidence="2">
    <location>
        <begin position="88"/>
        <end position="187"/>
    </location>
</feature>
<name>M2RCT0_CERS8</name>
<keyword evidence="1" id="KW-0408">Iron</keyword>
<comment type="similarity">
    <text evidence="1">Belongs to the iron/ascorbate-dependent oxidoreductase family.</text>
</comment>
<sequence length="434" mass="48320">MFFGKDYSCARRMDFANTQESQLRDLAELCEPASFGRNNEDVLDENYRKASKLDSAYFSLKFDPLASGLLDLVRLDLLDGGENDGPIRAELYKLNVYGPGSFFKPHKDTPRGEDMFGSLVLIFPTMHDGGLFQLRHEGEEWCFDSGKVLAASDTPSIGYAAFFSDVEHEITPVVSGYRITVTYNLFYSDPEVAPASGSPASTHRLANEASFRSAMVAALNDQSWVPSGTLVGFGLRHQYPIDKNHPQKTELGQLEGRLKGGDRMVVRVLKELGLNCSIKALYEFGRDLVMVDRVVELERELWPGCDPVSELQDAPTLNAKVLLRDDSWDDENEVGSITHATWATPYTSNNRFAMPFATYGNEASLDWGYVDLCLIAEVSIPSHKVPNPRRDLFGTDPACPTRNPARDDFREVDLVASPKHACTITCFVGKFRGD</sequence>
<evidence type="ECO:0000259" key="2">
    <source>
        <dbReference type="PROSITE" id="PS51471"/>
    </source>
</evidence>
<proteinExistence type="inferred from homology"/>
<dbReference type="OrthoDB" id="27483at2759"/>
<gene>
    <name evidence="3" type="ORF">CERSUDRAFT_156346</name>
</gene>
<accession>M2RCT0</accession>
<dbReference type="Pfam" id="PF13640">
    <property type="entry name" value="2OG-FeII_Oxy_3"/>
    <property type="match status" value="1"/>
</dbReference>
<dbReference type="InterPro" id="IPR044862">
    <property type="entry name" value="Pro_4_hyd_alph_FE2OG_OXY"/>
</dbReference>
<evidence type="ECO:0000313" key="3">
    <source>
        <dbReference type="EMBL" id="EMD36611.1"/>
    </source>
</evidence>
<dbReference type="STRING" id="914234.M2RCT0"/>
<dbReference type="PROSITE" id="PS51471">
    <property type="entry name" value="FE2OG_OXY"/>
    <property type="match status" value="1"/>
</dbReference>
<evidence type="ECO:0000256" key="1">
    <source>
        <dbReference type="RuleBase" id="RU003682"/>
    </source>
</evidence>
<dbReference type="GO" id="GO:0016491">
    <property type="term" value="F:oxidoreductase activity"/>
    <property type="evidence" value="ECO:0007669"/>
    <property type="project" value="UniProtKB-KW"/>
</dbReference>
<keyword evidence="1" id="KW-0560">Oxidoreductase</keyword>
<dbReference type="Proteomes" id="UP000016930">
    <property type="component" value="Unassembled WGS sequence"/>
</dbReference>
<evidence type="ECO:0000313" key="4">
    <source>
        <dbReference type="Proteomes" id="UP000016930"/>
    </source>
</evidence>
<protein>
    <recommendedName>
        <fullName evidence="2">Fe2OG dioxygenase domain-containing protein</fullName>
    </recommendedName>
</protein>
<dbReference type="GO" id="GO:0046872">
    <property type="term" value="F:metal ion binding"/>
    <property type="evidence" value="ECO:0007669"/>
    <property type="project" value="UniProtKB-KW"/>
</dbReference>
<dbReference type="EMBL" id="KB445798">
    <property type="protein sequence ID" value="EMD36611.1"/>
    <property type="molecule type" value="Genomic_DNA"/>
</dbReference>
<dbReference type="Gene3D" id="2.60.120.620">
    <property type="entry name" value="q2cbj1_9rhob like domain"/>
    <property type="match status" value="1"/>
</dbReference>
<dbReference type="PANTHER" id="PTHR33099:SF7">
    <property type="entry name" value="MYND-TYPE DOMAIN-CONTAINING PROTEIN"/>
    <property type="match status" value="1"/>
</dbReference>
<dbReference type="InterPro" id="IPR005123">
    <property type="entry name" value="Oxoglu/Fe-dep_dioxygenase_dom"/>
</dbReference>
<organism evidence="3 4">
    <name type="scientific">Ceriporiopsis subvermispora (strain B)</name>
    <name type="common">White-rot fungus</name>
    <name type="synonym">Gelatoporia subvermispora</name>
    <dbReference type="NCBI Taxonomy" id="914234"/>
    <lineage>
        <taxon>Eukaryota</taxon>
        <taxon>Fungi</taxon>
        <taxon>Dikarya</taxon>
        <taxon>Basidiomycota</taxon>
        <taxon>Agaricomycotina</taxon>
        <taxon>Agaricomycetes</taxon>
        <taxon>Polyporales</taxon>
        <taxon>Gelatoporiaceae</taxon>
        <taxon>Gelatoporia</taxon>
    </lineage>
</organism>
<keyword evidence="1" id="KW-0479">Metal-binding</keyword>
<dbReference type="PANTHER" id="PTHR33099">
    <property type="entry name" value="FE2OG DIOXYGENASE DOMAIN-CONTAINING PROTEIN"/>
    <property type="match status" value="1"/>
</dbReference>
<dbReference type="HOGENOM" id="CLU_019613_2_1_1"/>
<dbReference type="AlphaFoldDB" id="M2RCT0"/>
<keyword evidence="4" id="KW-1185">Reference proteome</keyword>
<reference evidence="3 4" key="1">
    <citation type="journal article" date="2012" name="Proc. Natl. Acad. Sci. U.S.A.">
        <title>Comparative genomics of Ceriporiopsis subvermispora and Phanerochaete chrysosporium provide insight into selective ligninolysis.</title>
        <authorList>
            <person name="Fernandez-Fueyo E."/>
            <person name="Ruiz-Duenas F.J."/>
            <person name="Ferreira P."/>
            <person name="Floudas D."/>
            <person name="Hibbett D.S."/>
            <person name="Canessa P."/>
            <person name="Larrondo L.F."/>
            <person name="James T.Y."/>
            <person name="Seelenfreund D."/>
            <person name="Lobos S."/>
            <person name="Polanco R."/>
            <person name="Tello M."/>
            <person name="Honda Y."/>
            <person name="Watanabe T."/>
            <person name="Watanabe T."/>
            <person name="Ryu J.S."/>
            <person name="Kubicek C.P."/>
            <person name="Schmoll M."/>
            <person name="Gaskell J."/>
            <person name="Hammel K.E."/>
            <person name="St John F.J."/>
            <person name="Vanden Wymelenberg A."/>
            <person name="Sabat G."/>
            <person name="Splinter BonDurant S."/>
            <person name="Syed K."/>
            <person name="Yadav J.S."/>
            <person name="Doddapaneni H."/>
            <person name="Subramanian V."/>
            <person name="Lavin J.L."/>
            <person name="Oguiza J.A."/>
            <person name="Perez G."/>
            <person name="Pisabarro A.G."/>
            <person name="Ramirez L."/>
            <person name="Santoyo F."/>
            <person name="Master E."/>
            <person name="Coutinho P.M."/>
            <person name="Henrissat B."/>
            <person name="Lombard V."/>
            <person name="Magnuson J.K."/>
            <person name="Kuees U."/>
            <person name="Hori C."/>
            <person name="Igarashi K."/>
            <person name="Samejima M."/>
            <person name="Held B.W."/>
            <person name="Barry K.W."/>
            <person name="LaButti K.M."/>
            <person name="Lapidus A."/>
            <person name="Lindquist E.A."/>
            <person name="Lucas S.M."/>
            <person name="Riley R."/>
            <person name="Salamov A.A."/>
            <person name="Hoffmeister D."/>
            <person name="Schwenk D."/>
            <person name="Hadar Y."/>
            <person name="Yarden O."/>
            <person name="de Vries R.P."/>
            <person name="Wiebenga A."/>
            <person name="Stenlid J."/>
            <person name="Eastwood D."/>
            <person name="Grigoriev I.V."/>
            <person name="Berka R.M."/>
            <person name="Blanchette R.A."/>
            <person name="Kersten P."/>
            <person name="Martinez A.T."/>
            <person name="Vicuna R."/>
            <person name="Cullen D."/>
        </authorList>
    </citation>
    <scope>NUCLEOTIDE SEQUENCE [LARGE SCALE GENOMIC DNA]</scope>
    <source>
        <strain evidence="3 4">B</strain>
    </source>
</reference>